<evidence type="ECO:0000259" key="9">
    <source>
        <dbReference type="PROSITE" id="PS50893"/>
    </source>
</evidence>
<dbReference type="Proteomes" id="UP000219435">
    <property type="component" value="Unassembled WGS sequence"/>
</dbReference>
<dbReference type="GO" id="GO:0031460">
    <property type="term" value="P:glycine betaine transport"/>
    <property type="evidence" value="ECO:0007669"/>
    <property type="project" value="InterPro"/>
</dbReference>
<feature type="region of interest" description="Disordered" evidence="8">
    <location>
        <begin position="385"/>
        <end position="409"/>
    </location>
</feature>
<evidence type="ECO:0000256" key="4">
    <source>
        <dbReference type="ARBA" id="ARBA00022840"/>
    </source>
</evidence>
<dbReference type="PROSITE" id="PS50893">
    <property type="entry name" value="ABC_TRANSPORTER_2"/>
    <property type="match status" value="1"/>
</dbReference>
<reference evidence="12" key="1">
    <citation type="submission" date="2017-08" db="EMBL/GenBank/DDBJ databases">
        <authorList>
            <person name="Varghese N."/>
            <person name="Submissions S."/>
        </authorList>
    </citation>
    <scope>NUCLEOTIDE SEQUENCE [LARGE SCALE GENOMIC DNA]</scope>
    <source>
        <strain evidence="12">DSM 4725</strain>
    </source>
</reference>
<dbReference type="PANTHER" id="PTHR43869">
    <property type="entry name" value="GLYCINE BETAINE/PROLINE BETAINE TRANSPORT SYSTEM ATP-BINDING PROTEIN PROV"/>
    <property type="match status" value="1"/>
</dbReference>
<keyword evidence="3" id="KW-0547">Nucleotide-binding</keyword>
<dbReference type="PROSITE" id="PS00211">
    <property type="entry name" value="ABC_TRANSPORTER_1"/>
    <property type="match status" value="1"/>
</dbReference>
<dbReference type="AlphaFoldDB" id="A0A285V5N8"/>
<comment type="similarity">
    <text evidence="1">Belongs to the ABC transporter superfamily.</text>
</comment>
<dbReference type="InterPro" id="IPR051921">
    <property type="entry name" value="ABC_osmolyte_uptake_ATP-bind"/>
</dbReference>
<keyword evidence="2" id="KW-0813">Transport</keyword>
<name>A0A285V5N8_9ACTN</name>
<dbReference type="InterPro" id="IPR017871">
    <property type="entry name" value="ABC_transporter-like_CS"/>
</dbReference>
<proteinExistence type="inferred from homology"/>
<evidence type="ECO:0000256" key="1">
    <source>
        <dbReference type="ARBA" id="ARBA00005417"/>
    </source>
</evidence>
<evidence type="ECO:0000256" key="6">
    <source>
        <dbReference type="ARBA" id="ARBA00023122"/>
    </source>
</evidence>
<evidence type="ECO:0000256" key="8">
    <source>
        <dbReference type="SAM" id="MobiDB-lite"/>
    </source>
</evidence>
<dbReference type="FunFam" id="3.40.50.300:FF:000201">
    <property type="entry name" value="Glycine betaine/L-proline ABC transporter ATP-binding protein"/>
    <property type="match status" value="1"/>
</dbReference>
<feature type="domain" description="ABC transporter" evidence="9">
    <location>
        <begin position="4"/>
        <end position="263"/>
    </location>
</feature>
<dbReference type="GO" id="GO:0006865">
    <property type="term" value="P:amino acid transport"/>
    <property type="evidence" value="ECO:0007669"/>
    <property type="project" value="UniProtKB-KW"/>
</dbReference>
<keyword evidence="12" id="KW-1185">Reference proteome</keyword>
<dbReference type="PANTHER" id="PTHR43869:SF1">
    <property type="entry name" value="GLYCINE BETAINE_PROLINE BETAINE TRANSPORT SYSTEM ATP-BINDING PROTEIN PROV"/>
    <property type="match status" value="1"/>
</dbReference>
<dbReference type="GO" id="GO:0006970">
    <property type="term" value="P:response to osmotic stress"/>
    <property type="evidence" value="ECO:0007669"/>
    <property type="project" value="UniProtKB-ARBA"/>
</dbReference>
<protein>
    <submittedName>
        <fullName evidence="11">Glycine betaine/proline transport system ATP-binding protein</fullName>
    </submittedName>
</protein>
<accession>A0A285V5N8</accession>
<evidence type="ECO:0000256" key="3">
    <source>
        <dbReference type="ARBA" id="ARBA00022741"/>
    </source>
</evidence>
<keyword evidence="4 11" id="KW-0067">ATP-binding</keyword>
<sequence>MTALRVDGLFKVFGRHPDQAVDRLRAGASADDIRASGATPAVIDVSLAVEPGEIFVVMGLSGSGKSTLIRTLNGLLEPTAGTVHVGDDEITALSGKRLREVRQRRISMVFQHFALLPHRSVVENAAYALEVRGVDRRTRLAAANEALALVGLEGQADKRPDQLSGGMQQRVGLARALASEADVLLMDEAFSALDPLIRREMQDQLLELQARLGKTIVFITHDLNEAMRLGDRIAIMRDGRLVRLGTPESILANPGDEYVERFLADVDRSRVFSAGDVMVPTSTVSVDVTPETALAALRERGASALTVVDGEGHLVGVVTGADLLSSSGDVAAAVRPPAARVTPSTSLADLLAPAGASEAPVVVVDESGRPCGLVDSRAVLAALAGSASDGRPPAGSVGDRADQLEGSRG</sequence>
<dbReference type="Pfam" id="PF00571">
    <property type="entry name" value="CBS"/>
    <property type="match status" value="1"/>
</dbReference>
<dbReference type="GO" id="GO:0016020">
    <property type="term" value="C:membrane"/>
    <property type="evidence" value="ECO:0007669"/>
    <property type="project" value="InterPro"/>
</dbReference>
<dbReference type="SUPFAM" id="SSF54631">
    <property type="entry name" value="CBS-domain pair"/>
    <property type="match status" value="1"/>
</dbReference>
<evidence type="ECO:0000256" key="2">
    <source>
        <dbReference type="ARBA" id="ARBA00022448"/>
    </source>
</evidence>
<dbReference type="GO" id="GO:0005524">
    <property type="term" value="F:ATP binding"/>
    <property type="evidence" value="ECO:0007669"/>
    <property type="project" value="UniProtKB-KW"/>
</dbReference>
<dbReference type="Gene3D" id="3.10.580.10">
    <property type="entry name" value="CBS-domain"/>
    <property type="match status" value="1"/>
</dbReference>
<dbReference type="InterPro" id="IPR000644">
    <property type="entry name" value="CBS_dom"/>
</dbReference>
<dbReference type="PROSITE" id="PS51371">
    <property type="entry name" value="CBS"/>
    <property type="match status" value="1"/>
</dbReference>
<dbReference type="RefSeq" id="WP_097195025.1">
    <property type="nucleotide sequence ID" value="NZ_OBQI01000003.1"/>
</dbReference>
<keyword evidence="6 7" id="KW-0129">CBS domain</keyword>
<evidence type="ECO:0000256" key="5">
    <source>
        <dbReference type="ARBA" id="ARBA00022970"/>
    </source>
</evidence>
<evidence type="ECO:0000313" key="12">
    <source>
        <dbReference type="Proteomes" id="UP000219435"/>
    </source>
</evidence>
<dbReference type="InterPro" id="IPR005892">
    <property type="entry name" value="Gly-betaine_transp_ATP-bd"/>
</dbReference>
<feature type="domain" description="CBS" evidence="10">
    <location>
        <begin position="277"/>
        <end position="334"/>
    </location>
</feature>
<dbReference type="SUPFAM" id="SSF52540">
    <property type="entry name" value="P-loop containing nucleoside triphosphate hydrolases"/>
    <property type="match status" value="1"/>
</dbReference>
<dbReference type="Gene3D" id="3.40.50.300">
    <property type="entry name" value="P-loop containing nucleotide triphosphate hydrolases"/>
    <property type="match status" value="1"/>
</dbReference>
<keyword evidence="5" id="KW-0029">Amino-acid transport</keyword>
<dbReference type="InterPro" id="IPR003439">
    <property type="entry name" value="ABC_transporter-like_ATP-bd"/>
</dbReference>
<gene>
    <name evidence="11" type="ORF">SAMN05660748_2164</name>
</gene>
<dbReference type="SMART" id="SM00382">
    <property type="entry name" value="AAA"/>
    <property type="match status" value="1"/>
</dbReference>
<dbReference type="SMART" id="SM00116">
    <property type="entry name" value="CBS"/>
    <property type="match status" value="2"/>
</dbReference>
<evidence type="ECO:0000256" key="7">
    <source>
        <dbReference type="PROSITE-ProRule" id="PRU00703"/>
    </source>
</evidence>
<dbReference type="EMBL" id="OBQI01000003">
    <property type="protein sequence ID" value="SOC49442.1"/>
    <property type="molecule type" value="Genomic_DNA"/>
</dbReference>
<dbReference type="GO" id="GO:0016887">
    <property type="term" value="F:ATP hydrolysis activity"/>
    <property type="evidence" value="ECO:0007669"/>
    <property type="project" value="InterPro"/>
</dbReference>
<evidence type="ECO:0000259" key="10">
    <source>
        <dbReference type="PROSITE" id="PS51371"/>
    </source>
</evidence>
<dbReference type="InterPro" id="IPR003593">
    <property type="entry name" value="AAA+_ATPase"/>
</dbReference>
<evidence type="ECO:0000313" key="11">
    <source>
        <dbReference type="EMBL" id="SOC49442.1"/>
    </source>
</evidence>
<dbReference type="OrthoDB" id="9802264at2"/>
<dbReference type="NCBIfam" id="TIGR01186">
    <property type="entry name" value="proV"/>
    <property type="match status" value="1"/>
</dbReference>
<organism evidence="11 12">
    <name type="scientific">Blastococcus aggregatus</name>
    <dbReference type="NCBI Taxonomy" id="38502"/>
    <lineage>
        <taxon>Bacteria</taxon>
        <taxon>Bacillati</taxon>
        <taxon>Actinomycetota</taxon>
        <taxon>Actinomycetes</taxon>
        <taxon>Geodermatophilales</taxon>
        <taxon>Geodermatophilaceae</taxon>
        <taxon>Blastococcus</taxon>
    </lineage>
</organism>
<dbReference type="InterPro" id="IPR046342">
    <property type="entry name" value="CBS_dom_sf"/>
</dbReference>
<dbReference type="InterPro" id="IPR027417">
    <property type="entry name" value="P-loop_NTPase"/>
</dbReference>
<feature type="compositionally biased region" description="Basic and acidic residues" evidence="8">
    <location>
        <begin position="399"/>
        <end position="409"/>
    </location>
</feature>
<dbReference type="Pfam" id="PF00005">
    <property type="entry name" value="ABC_tran"/>
    <property type="match status" value="1"/>
</dbReference>
<dbReference type="CDD" id="cd03294">
    <property type="entry name" value="ABC_Pro_Gly_Betaine"/>
    <property type="match status" value="1"/>
</dbReference>